<feature type="compositionally biased region" description="Low complexity" evidence="1">
    <location>
        <begin position="167"/>
        <end position="176"/>
    </location>
</feature>
<reference evidence="2" key="1">
    <citation type="journal article" date="2020" name="Fungal Divers.">
        <title>Resolving the Mortierellaceae phylogeny through synthesis of multi-gene phylogenetics and phylogenomics.</title>
        <authorList>
            <person name="Vandepol N."/>
            <person name="Liber J."/>
            <person name="Desiro A."/>
            <person name="Na H."/>
            <person name="Kennedy M."/>
            <person name="Barry K."/>
            <person name="Grigoriev I.V."/>
            <person name="Miller A.N."/>
            <person name="O'Donnell K."/>
            <person name="Stajich J.E."/>
            <person name="Bonito G."/>
        </authorList>
    </citation>
    <scope>NUCLEOTIDE SEQUENCE</scope>
    <source>
        <strain evidence="2">NVP60</strain>
    </source>
</reference>
<feature type="region of interest" description="Disordered" evidence="1">
    <location>
        <begin position="332"/>
        <end position="357"/>
    </location>
</feature>
<feature type="compositionally biased region" description="Low complexity" evidence="1">
    <location>
        <begin position="132"/>
        <end position="148"/>
    </location>
</feature>
<comment type="caution">
    <text evidence="2">The sequence shown here is derived from an EMBL/GenBank/DDBJ whole genome shotgun (WGS) entry which is preliminary data.</text>
</comment>
<feature type="region of interest" description="Disordered" evidence="1">
    <location>
        <begin position="132"/>
        <end position="208"/>
    </location>
</feature>
<dbReference type="EMBL" id="JAAAIN010000471">
    <property type="protein sequence ID" value="KAG0314064.1"/>
    <property type="molecule type" value="Genomic_DNA"/>
</dbReference>
<evidence type="ECO:0000313" key="2">
    <source>
        <dbReference type="EMBL" id="KAG0314064.1"/>
    </source>
</evidence>
<feature type="compositionally biased region" description="Gly residues" evidence="1">
    <location>
        <begin position="31"/>
        <end position="48"/>
    </location>
</feature>
<protein>
    <submittedName>
        <fullName evidence="2">Uncharacterized protein</fullName>
    </submittedName>
</protein>
<feature type="compositionally biased region" description="Polar residues" evidence="1">
    <location>
        <begin position="702"/>
        <end position="717"/>
    </location>
</feature>
<feature type="region of interest" description="Disordered" evidence="1">
    <location>
        <begin position="1"/>
        <end position="115"/>
    </location>
</feature>
<dbReference type="OrthoDB" id="2449186at2759"/>
<name>A0A9P6UPQ5_9FUNG</name>
<feature type="compositionally biased region" description="Polar residues" evidence="1">
    <location>
        <begin position="184"/>
        <end position="207"/>
    </location>
</feature>
<dbReference type="AlphaFoldDB" id="A0A9P6UPQ5"/>
<feature type="compositionally biased region" description="Low complexity" evidence="1">
    <location>
        <begin position="79"/>
        <end position="96"/>
    </location>
</feature>
<evidence type="ECO:0000313" key="3">
    <source>
        <dbReference type="Proteomes" id="UP000823405"/>
    </source>
</evidence>
<accession>A0A9P6UPQ5</accession>
<evidence type="ECO:0000256" key="1">
    <source>
        <dbReference type="SAM" id="MobiDB-lite"/>
    </source>
</evidence>
<feature type="region of interest" description="Disordered" evidence="1">
    <location>
        <begin position="702"/>
        <end position="753"/>
    </location>
</feature>
<organism evidence="2 3">
    <name type="scientific">Linnemannia gamsii</name>
    <dbReference type="NCBI Taxonomy" id="64522"/>
    <lineage>
        <taxon>Eukaryota</taxon>
        <taxon>Fungi</taxon>
        <taxon>Fungi incertae sedis</taxon>
        <taxon>Mucoromycota</taxon>
        <taxon>Mortierellomycotina</taxon>
        <taxon>Mortierellomycetes</taxon>
        <taxon>Mortierellales</taxon>
        <taxon>Mortierellaceae</taxon>
        <taxon>Linnemannia</taxon>
    </lineage>
</organism>
<proteinExistence type="predicted"/>
<sequence length="936" mass="101871">MPSGAGVEDSDYGEGQDDSRGYQMGPMENGTGVGMGVGMGTTAGGGVGYSSSSLAGIKEPGSSPGLQYYHHQQDHQSRHQYGYQQQNQQQYQQSPHEQLHQHLHQRHQQHQMEQQIHQAADFYPRQQHAQLLQEQYQQGQKQQEPGAPDKAIRSSTFSRPYARHHQQQQQQQQQQASRHHHHSPQSLRNWSQNSGSFQQPEDPSFLQQPFRASPYTEAQYLRESSQNDDGDDMDIDSGESNQASAVALCSSCIRREGLFRHNQCSSSSTAGPQDQFPTVRSLTFRGTAIVPEIIALFPNLETLAFEEMRSKTPTPTISLPSVPGDALIHGSTNSRVHGRMSSSQSHSEFGSSSFYTESGDDSLDATASLSLEAELPGPPSRQSVMISELAIMLKNHCPLLTRLVLNEPLLVEDLSREQLRLQNNSLSSTIGDQSPSLGSSHTYPVDNLQQCTGASRGQDQLALLLQVIPCLKQFVAHSRVVAKCPQLLDTLLEYHHPHLVSFQVLDDSQDMSHYPSIQNPNATPVMPHHPQHHAFYSTQDIYEQRSPHQQQQLYEQQGYQYLPTFVPCEESPAMQQQQQQQYDYSGVGGNGLPGSPSAQPSSLLHQALQTQHYLQQLQRQQTILRLQGSSFRILESCPNLQVFESKIPLPLQQLIGSVPRWACGSEITVLWLEIQELTGDSGLDPEEEEVMQMFVRSLFKGSRSNTASSSPPQEMTSSGGGEGDLSRLTTISPSPPPPPPPPPPPTGAATAPGIVCDGLSPCASVGDMVSATATSPGFRSYLVEVGSSGTDLSSLESVVPAAAAAAGGGGGSETFPSPSPPLDIWTSEGPHQQQPVLSAVNIVSPAAGTGTSPGWNKPLAPPPPPLAFTSPATISLTMGGGGGGASYTSKPCHIEGIERLVALQFLVEHQLVYLPKLDRFLVGNCVYTIPTRERVF</sequence>
<feature type="compositionally biased region" description="Pro residues" evidence="1">
    <location>
        <begin position="733"/>
        <end position="746"/>
    </location>
</feature>
<keyword evidence="3" id="KW-1185">Reference proteome</keyword>
<feature type="compositionally biased region" description="Low complexity" evidence="1">
    <location>
        <begin position="341"/>
        <end position="353"/>
    </location>
</feature>
<feature type="region of interest" description="Disordered" evidence="1">
    <location>
        <begin position="577"/>
        <end position="601"/>
    </location>
</feature>
<dbReference type="Proteomes" id="UP000823405">
    <property type="component" value="Unassembled WGS sequence"/>
</dbReference>
<gene>
    <name evidence="2" type="ORF">BGZ97_009669</name>
</gene>